<dbReference type="AlphaFoldDB" id="A0A6P7F5F9"/>
<evidence type="ECO:0000259" key="4">
    <source>
        <dbReference type="Pfam" id="PF04500"/>
    </source>
</evidence>
<proteinExistence type="predicted"/>
<evidence type="ECO:0000256" key="3">
    <source>
        <dbReference type="ARBA" id="ARBA00022833"/>
    </source>
</evidence>
<dbReference type="Gene3D" id="2.20.25.240">
    <property type="match status" value="1"/>
</dbReference>
<feature type="domain" description="FLYWCH-type" evidence="4">
    <location>
        <begin position="7"/>
        <end position="64"/>
    </location>
</feature>
<dbReference type="InterPro" id="IPR007588">
    <property type="entry name" value="Znf_FLYWCH"/>
</dbReference>
<keyword evidence="1" id="KW-0479">Metal-binding</keyword>
<gene>
    <name evidence="5 6" type="primary">LOC114324964</name>
</gene>
<evidence type="ECO:0000256" key="1">
    <source>
        <dbReference type="ARBA" id="ARBA00022723"/>
    </source>
</evidence>
<sequence>MENFEVIETTKGKPSALHAGYQYRKYRKNKEDVVTWVCVKERHHNCKGRMKTKLTDLLEVNQHTCGVPNIALLEVKKATYISKKRAREEDTPTPDIYRKEFEKLFTKGLDFVSKIPLYASRKSTLCRSRHLQTGVGPEPASSIEIDIPLEMLRLEDGQSVLCFDDTEEGERILCFSTSKAKETLETKQIFLSTVHLRAPPNSLHKYIPCMLIWAALTTKQELSLCCMRFYQTKKN</sequence>
<keyword evidence="3" id="KW-0862">Zinc</keyword>
<dbReference type="Pfam" id="PF04500">
    <property type="entry name" value="FLYWCH"/>
    <property type="match status" value="1"/>
</dbReference>
<reference evidence="5 6" key="1">
    <citation type="submission" date="2025-04" db="UniProtKB">
        <authorList>
            <consortium name="RefSeq"/>
        </authorList>
    </citation>
    <scope>IDENTIFICATION</scope>
    <source>
        <tissue evidence="5 6">Whole insect</tissue>
    </source>
</reference>
<evidence type="ECO:0000313" key="6">
    <source>
        <dbReference type="RefSeq" id="XP_028128697.1"/>
    </source>
</evidence>
<dbReference type="RefSeq" id="XP_028128697.1">
    <property type="nucleotide sequence ID" value="XM_028272896.1"/>
</dbReference>
<evidence type="ECO:0000313" key="5">
    <source>
        <dbReference type="RefSeq" id="XP_028128695.1"/>
    </source>
</evidence>
<dbReference type="GO" id="GO:0008270">
    <property type="term" value="F:zinc ion binding"/>
    <property type="evidence" value="ECO:0007669"/>
    <property type="project" value="UniProtKB-KW"/>
</dbReference>
<evidence type="ECO:0000256" key="2">
    <source>
        <dbReference type="ARBA" id="ARBA00022771"/>
    </source>
</evidence>
<dbReference type="RefSeq" id="XP_028128695.1">
    <property type="nucleotide sequence ID" value="XM_028272894.1"/>
</dbReference>
<organism evidence="5">
    <name type="scientific">Diabrotica virgifera virgifera</name>
    <name type="common">western corn rootworm</name>
    <dbReference type="NCBI Taxonomy" id="50390"/>
    <lineage>
        <taxon>Eukaryota</taxon>
        <taxon>Metazoa</taxon>
        <taxon>Ecdysozoa</taxon>
        <taxon>Arthropoda</taxon>
        <taxon>Hexapoda</taxon>
        <taxon>Insecta</taxon>
        <taxon>Pterygota</taxon>
        <taxon>Neoptera</taxon>
        <taxon>Endopterygota</taxon>
        <taxon>Coleoptera</taxon>
        <taxon>Polyphaga</taxon>
        <taxon>Cucujiformia</taxon>
        <taxon>Chrysomeloidea</taxon>
        <taxon>Chrysomelidae</taxon>
        <taxon>Galerucinae</taxon>
        <taxon>Diabroticina</taxon>
        <taxon>Diabroticites</taxon>
        <taxon>Diabrotica</taxon>
    </lineage>
</organism>
<accession>A0A6P7F5F9</accession>
<protein>
    <submittedName>
        <fullName evidence="5 6">Uncharacterized protein LOC114324964</fullName>
    </submittedName>
</protein>
<name>A0A6P7F5F9_DIAVI</name>
<keyword evidence="2" id="KW-0863">Zinc-finger</keyword>